<evidence type="ECO:0000256" key="3">
    <source>
        <dbReference type="ARBA" id="ARBA00022692"/>
    </source>
</evidence>
<dbReference type="AlphaFoldDB" id="A0A8D5JQR5"/>
<evidence type="ECO:0000256" key="5">
    <source>
        <dbReference type="ARBA" id="ARBA00023136"/>
    </source>
</evidence>
<keyword evidence="5 6" id="KW-0472">Membrane</keyword>
<accession>A0A8D5JQR5</accession>
<organism evidence="7 8">
    <name type="scientific">Methyloradius palustris</name>
    <dbReference type="NCBI Taxonomy" id="2778876"/>
    <lineage>
        <taxon>Bacteria</taxon>
        <taxon>Pseudomonadati</taxon>
        <taxon>Pseudomonadota</taxon>
        <taxon>Betaproteobacteria</taxon>
        <taxon>Nitrosomonadales</taxon>
        <taxon>Methylophilaceae</taxon>
        <taxon>Methyloradius</taxon>
    </lineage>
</organism>
<protein>
    <recommendedName>
        <fullName evidence="9">Flippase-like domain-containing protein</fullName>
    </recommendedName>
</protein>
<gene>
    <name evidence="7" type="ORF">ZMTM_09900</name>
</gene>
<evidence type="ECO:0000256" key="2">
    <source>
        <dbReference type="ARBA" id="ARBA00022475"/>
    </source>
</evidence>
<keyword evidence="3 6" id="KW-0812">Transmembrane</keyword>
<keyword evidence="8" id="KW-1185">Reference proteome</keyword>
<dbReference type="PANTHER" id="PTHR40277:SF1">
    <property type="entry name" value="BLL5419 PROTEIN"/>
    <property type="match status" value="1"/>
</dbReference>
<evidence type="ECO:0008006" key="9">
    <source>
        <dbReference type="Google" id="ProtNLM"/>
    </source>
</evidence>
<dbReference type="Proteomes" id="UP000826722">
    <property type="component" value="Chromosome"/>
</dbReference>
<dbReference type="PANTHER" id="PTHR40277">
    <property type="entry name" value="BLL5419 PROTEIN"/>
    <property type="match status" value="1"/>
</dbReference>
<comment type="subcellular location">
    <subcellularLocation>
        <location evidence="1">Cell membrane</location>
        <topology evidence="1">Multi-pass membrane protein</topology>
    </subcellularLocation>
</comment>
<keyword evidence="4 6" id="KW-1133">Transmembrane helix</keyword>
<feature type="transmembrane region" description="Helical" evidence="6">
    <location>
        <begin position="258"/>
        <end position="282"/>
    </location>
</feature>
<reference evidence="7" key="1">
    <citation type="journal article" date="2021" name="Arch. Microbiol.">
        <title>Methyloradius palustris gen. nov., sp. nov., a methanol-oxidizing bacterium isolated from snow.</title>
        <authorList>
            <person name="Miyadera T."/>
            <person name="Kojima H."/>
            <person name="Fukui M."/>
        </authorList>
    </citation>
    <scope>NUCLEOTIDE SEQUENCE</scope>
    <source>
        <strain evidence="7">Zm11</strain>
    </source>
</reference>
<proteinExistence type="predicted"/>
<dbReference type="KEGG" id="mpau:ZMTM_09900"/>
<feature type="transmembrane region" description="Helical" evidence="6">
    <location>
        <begin position="302"/>
        <end position="325"/>
    </location>
</feature>
<feature type="transmembrane region" description="Helical" evidence="6">
    <location>
        <begin position="226"/>
        <end position="249"/>
    </location>
</feature>
<dbReference type="RefSeq" id="WP_221765229.1">
    <property type="nucleotide sequence ID" value="NZ_AP024110.1"/>
</dbReference>
<evidence type="ECO:0000313" key="8">
    <source>
        <dbReference type="Proteomes" id="UP000826722"/>
    </source>
</evidence>
<keyword evidence="2" id="KW-1003">Cell membrane</keyword>
<name>A0A8D5JQR5_9PROT</name>
<evidence type="ECO:0000256" key="4">
    <source>
        <dbReference type="ARBA" id="ARBA00022989"/>
    </source>
</evidence>
<feature type="transmembrane region" description="Helical" evidence="6">
    <location>
        <begin position="142"/>
        <end position="161"/>
    </location>
</feature>
<evidence type="ECO:0000256" key="6">
    <source>
        <dbReference type="SAM" id="Phobius"/>
    </source>
</evidence>
<evidence type="ECO:0000313" key="7">
    <source>
        <dbReference type="EMBL" id="BCM24731.1"/>
    </source>
</evidence>
<evidence type="ECO:0000256" key="1">
    <source>
        <dbReference type="ARBA" id="ARBA00004651"/>
    </source>
</evidence>
<feature type="transmembrane region" description="Helical" evidence="6">
    <location>
        <begin position="73"/>
        <end position="96"/>
    </location>
</feature>
<feature type="transmembrane region" description="Helical" evidence="6">
    <location>
        <begin position="43"/>
        <end position="61"/>
    </location>
</feature>
<dbReference type="EMBL" id="AP024110">
    <property type="protein sequence ID" value="BCM24731.1"/>
    <property type="molecule type" value="Genomic_DNA"/>
</dbReference>
<dbReference type="InterPro" id="IPR022791">
    <property type="entry name" value="L-PG_synthase/AglD"/>
</dbReference>
<feature type="transmembrane region" description="Helical" evidence="6">
    <location>
        <begin position="173"/>
        <end position="198"/>
    </location>
</feature>
<sequence>MSKHPIINRIIKRFFRPVLGLVLIALLISQLDTKKLLNVLANADYGWFFLACILLIISNLLSVARWKKIVNHLGLAISYIRLVFLYAQALSANIVLPGGIVGGDVWRSLGLVRYREKIVTQVPAFTHADAAASVLLDRVGGLWSLCLFSFVASLLVLGMATENNLQGITQSLLVSYVVFLGAAVIVPILLGFVALPLLEAAITLATHRVLKAGIETLLKIATNMHLLFSTLIESLLVQATAIAALYLCLKAVGVEMSFALVAAVSLAIFLAAIIPAAISGFGARELAAVVVLGYLGVHAESAFAASVLFGLAGTLQGFIGIYFWIKKEPQEITV</sequence>
<dbReference type="NCBIfam" id="TIGR00374">
    <property type="entry name" value="flippase-like domain"/>
    <property type="match status" value="1"/>
</dbReference>
<dbReference type="GO" id="GO:0005886">
    <property type="term" value="C:plasma membrane"/>
    <property type="evidence" value="ECO:0007669"/>
    <property type="project" value="UniProtKB-SubCell"/>
</dbReference>
<dbReference type="Pfam" id="PF03706">
    <property type="entry name" value="LPG_synthase_TM"/>
    <property type="match status" value="1"/>
</dbReference>